<evidence type="ECO:0000256" key="9">
    <source>
        <dbReference type="ARBA" id="ARBA00023054"/>
    </source>
</evidence>
<dbReference type="InterPro" id="IPR001452">
    <property type="entry name" value="SH3_domain"/>
</dbReference>
<comment type="subcellular location">
    <subcellularLocation>
        <location evidence="1">Cell junction</location>
    </subcellularLocation>
    <subcellularLocation>
        <location evidence="2">Cytoplasm</location>
    </subcellularLocation>
</comment>
<dbReference type="GO" id="GO:0005886">
    <property type="term" value="C:plasma membrane"/>
    <property type="evidence" value="ECO:0007669"/>
    <property type="project" value="InterPro"/>
</dbReference>
<dbReference type="KEGG" id="mcal:110310521"/>
<dbReference type="RefSeq" id="XP_029325932.1">
    <property type="nucleotide sequence ID" value="XM_029470072.1"/>
</dbReference>
<dbReference type="GO" id="GO:0070161">
    <property type="term" value="C:anchoring junction"/>
    <property type="evidence" value="ECO:0007669"/>
    <property type="project" value="UniProtKB-SubCell"/>
</dbReference>
<dbReference type="CTD" id="2533"/>
<dbReference type="GO" id="GO:0008289">
    <property type="term" value="F:lipid binding"/>
    <property type="evidence" value="ECO:0007669"/>
    <property type="project" value="InterPro"/>
</dbReference>
<evidence type="ECO:0000256" key="3">
    <source>
        <dbReference type="ARBA" id="ARBA00022443"/>
    </source>
</evidence>
<evidence type="ECO:0000256" key="2">
    <source>
        <dbReference type="ARBA" id="ARBA00004496"/>
    </source>
</evidence>
<evidence type="ECO:0000256" key="16">
    <source>
        <dbReference type="ARBA" id="ARBA00081679"/>
    </source>
</evidence>
<evidence type="ECO:0000256" key="11">
    <source>
        <dbReference type="ARBA" id="ARBA00059917"/>
    </source>
</evidence>
<feature type="compositionally biased region" description="Basic and acidic residues" evidence="19">
    <location>
        <begin position="721"/>
        <end position="737"/>
    </location>
</feature>
<keyword evidence="3 18" id="KW-0728">SH3 domain</keyword>
<feature type="compositionally biased region" description="Pro residues" evidence="19">
    <location>
        <begin position="160"/>
        <end position="170"/>
    </location>
</feature>
<keyword evidence="21" id="KW-1185">Reference proteome</keyword>
<keyword evidence="7" id="KW-0965">Cell junction</keyword>
<dbReference type="InterPro" id="IPR036028">
    <property type="entry name" value="SH3-like_dom_sf"/>
</dbReference>
<gene>
    <name evidence="22" type="primary">Fyb1</name>
</gene>
<feature type="compositionally biased region" description="Basic and acidic residues" evidence="19">
    <location>
        <begin position="464"/>
        <end position="499"/>
    </location>
</feature>
<feature type="compositionally biased region" description="Basic and acidic residues" evidence="19">
    <location>
        <begin position="79"/>
        <end position="89"/>
    </location>
</feature>
<reference evidence="22" key="1">
    <citation type="submission" date="2025-08" db="UniProtKB">
        <authorList>
            <consortium name="RefSeq"/>
        </authorList>
    </citation>
    <scope>IDENTIFICATION</scope>
</reference>
<feature type="region of interest" description="Disordered" evidence="19">
    <location>
        <begin position="659"/>
        <end position="737"/>
    </location>
</feature>
<dbReference type="FunFam" id="2.30.30.40:FF:000133">
    <property type="entry name" value="FYN-binding protein-like isoform X2"/>
    <property type="match status" value="1"/>
</dbReference>
<keyword evidence="5" id="KW-0597">Phosphoprotein</keyword>
<feature type="compositionally biased region" description="Polar residues" evidence="19">
    <location>
        <begin position="35"/>
        <end position="55"/>
    </location>
</feature>
<name>A0A6P7Q6C0_MUSCR</name>
<keyword evidence="8" id="KW-0007">Acetylation</keyword>
<evidence type="ECO:0000256" key="17">
    <source>
        <dbReference type="ARBA" id="ARBA00082486"/>
    </source>
</evidence>
<sequence>MDGKTDVKSLMAKFNTGSNPTEEAAASSRPFKVAGQSSPSGIQSRKNLFDNQGNASPPAGPSSMPKFGTTKPPLAVKPTYEEKPEKEPKPPFLKPTGVSPRFGTQPNSVSRDPEVKVGFLKPVSPKPTGLTKEDSKPVVLRPPGNKLHNLNQESDLKTPGPKPGPAPPVPENELKPGFSKVAGAKSKFMPAAQDTDSKPRFPRHTFGQKPSLSTEDSQEENTSKNVPVQKGSPVQLGAKSKGAPFKLAKEDPEGKDHGAPSSPFAGVVLKPAASRGSPGLSKNFEEKKEDRKTDLAKNIFLNKLNQEEPARFPKAPSKLTAGTPWGQSQEKEGDKNSATPKQKALPPLSVLGPPPPKPNRPPNVDLTRFRKADSANSATKSQTPYSTTSLPPPPPTHPASQPPLPASHPAHPPVPSLPPRNIKPPLDLKHPINEENQDGVMHSDGTGNLEEEQESEGETYEDIDSSKERDKKREKEEKKRLELERKEQKEREKKEQELKKKFKLTGPIQVIHHAKACFDVKGGKNELSFKQGEDIEIIRITDNPEGKWLGRTARGSYGYIKTTAVEIDYDSLKRKKNSLNAVPPRLVEDDQEVYDDVAEQDAPNSHGQSGSGGMFPPPPTDDEIYDGIEEEDDDDGSVPQVDEKTNAWSWGILKMLKGKDDRKKSIREKPKVSESDNNEGSSLPSQHKQLDVGEEVYDDVDASDFPPPPAEMSQGMSVGRAKMEEKDPKKLKKQEKEEKDLRKKFKYDGEIRVLYSTKVASSLTSKKWGARDLQIKPGESLEVIQSTDDTKVLCRNEEGKYGYVLRSYLVDNDGEIYDDIADGCIYDND</sequence>
<feature type="domain" description="SH3" evidence="20">
    <location>
        <begin position="746"/>
        <end position="814"/>
    </location>
</feature>
<evidence type="ECO:0000256" key="13">
    <source>
        <dbReference type="ARBA" id="ARBA00079796"/>
    </source>
</evidence>
<dbReference type="InterPro" id="IPR043443">
    <property type="entry name" value="FYB1/2-like"/>
</dbReference>
<evidence type="ECO:0000256" key="1">
    <source>
        <dbReference type="ARBA" id="ARBA00004282"/>
    </source>
</evidence>
<dbReference type="InterPro" id="IPR029294">
    <property type="entry name" value="hSH3"/>
</dbReference>
<feature type="compositionally biased region" description="Basic and acidic residues" evidence="19">
    <location>
        <begin position="659"/>
        <end position="674"/>
    </location>
</feature>
<dbReference type="AlphaFoldDB" id="A0A6P7Q6C0"/>
<feature type="domain" description="SH3" evidence="20">
    <location>
        <begin position="509"/>
        <end position="570"/>
    </location>
</feature>
<dbReference type="Pfam" id="PF14603">
    <property type="entry name" value="hSH3"/>
    <property type="match status" value="1"/>
</dbReference>
<evidence type="ECO:0000256" key="12">
    <source>
        <dbReference type="ARBA" id="ARBA00068976"/>
    </source>
</evidence>
<feature type="region of interest" description="Disordered" evidence="19">
    <location>
        <begin position="600"/>
        <end position="644"/>
    </location>
</feature>
<feature type="compositionally biased region" description="Basic and acidic residues" evidence="19">
    <location>
        <begin position="247"/>
        <end position="258"/>
    </location>
</feature>
<dbReference type="SUPFAM" id="SSF50044">
    <property type="entry name" value="SH3-domain"/>
    <property type="match status" value="2"/>
</dbReference>
<dbReference type="FunFam" id="2.30.30.40:FF:000156">
    <property type="entry name" value="FYN-binding protein-like isoform X1"/>
    <property type="match status" value="1"/>
</dbReference>
<comment type="function">
    <text evidence="11">Acts as an adapter protein of the FYN and LCP2 signaling cascades in T-cells. May play a role in linking T-cell signaling to remodeling of the actin cytoskeleton. Modulates the expression of IL2. Involved in platelet activation. Prevents the degradation of SKAP1 and SKAP2. May be involved in high affinity immunoglobulin epsilon receptor signaling in mast cells.</text>
</comment>
<evidence type="ECO:0000256" key="15">
    <source>
        <dbReference type="ARBA" id="ARBA00081595"/>
    </source>
</evidence>
<dbReference type="PANTHER" id="PTHR16830">
    <property type="entry name" value="SH2 CONTAINING ADAPTOR PRAM-1 RELATED"/>
    <property type="match status" value="1"/>
</dbReference>
<keyword evidence="9" id="KW-0175">Coiled coil</keyword>
<feature type="compositionally biased region" description="Polar residues" evidence="19">
    <location>
        <begin position="678"/>
        <end position="687"/>
    </location>
</feature>
<evidence type="ECO:0000256" key="8">
    <source>
        <dbReference type="ARBA" id="ARBA00022990"/>
    </source>
</evidence>
<dbReference type="GeneID" id="110310521"/>
<keyword evidence="6" id="KW-0677">Repeat</keyword>
<feature type="compositionally biased region" description="Acidic residues" evidence="19">
    <location>
        <begin position="620"/>
        <end position="636"/>
    </location>
</feature>
<dbReference type="PANTHER" id="PTHR16830:SF13">
    <property type="entry name" value="FYN-BINDING PROTEIN 1"/>
    <property type="match status" value="1"/>
</dbReference>
<dbReference type="SMART" id="SM00326">
    <property type="entry name" value="SH3"/>
    <property type="match status" value="1"/>
</dbReference>
<feature type="compositionally biased region" description="Pro residues" evidence="19">
    <location>
        <begin position="390"/>
        <end position="422"/>
    </location>
</feature>
<evidence type="ECO:0000256" key="7">
    <source>
        <dbReference type="ARBA" id="ARBA00022949"/>
    </source>
</evidence>
<protein>
    <recommendedName>
        <fullName evidence="12">FYN-binding protein 1</fullName>
    </recommendedName>
    <alternativeName>
        <fullName evidence="13">Adhesion and degranulation promoting adaptor protein</fullName>
    </alternativeName>
    <alternativeName>
        <fullName evidence="14">FYB-120/130</fullName>
    </alternativeName>
    <alternativeName>
        <fullName evidence="17">FYN-T-binding protein</fullName>
    </alternativeName>
    <alternativeName>
        <fullName evidence="15">SLAP-130</fullName>
    </alternativeName>
    <alternativeName>
        <fullName evidence="16">SLP-76-associated phosphoprotein</fullName>
    </alternativeName>
</protein>
<dbReference type="GO" id="GO:0050852">
    <property type="term" value="P:T cell receptor signaling pathway"/>
    <property type="evidence" value="ECO:0007669"/>
    <property type="project" value="TreeGrafter"/>
</dbReference>
<feature type="compositionally biased region" description="Acidic residues" evidence="19">
    <location>
        <begin position="449"/>
        <end position="463"/>
    </location>
</feature>
<feature type="compositionally biased region" description="Pro residues" evidence="19">
    <location>
        <begin position="352"/>
        <end position="361"/>
    </location>
</feature>
<evidence type="ECO:0000256" key="4">
    <source>
        <dbReference type="ARBA" id="ARBA00022490"/>
    </source>
</evidence>
<accession>A0A6P7Q6C0</accession>
<feature type="compositionally biased region" description="Acidic residues" evidence="19">
    <location>
        <begin position="692"/>
        <end position="702"/>
    </location>
</feature>
<dbReference type="GO" id="GO:0005737">
    <property type="term" value="C:cytoplasm"/>
    <property type="evidence" value="ECO:0007669"/>
    <property type="project" value="UniProtKB-SubCell"/>
</dbReference>
<keyword evidence="10" id="KW-0539">Nucleus</keyword>
<dbReference type="Pfam" id="PF07653">
    <property type="entry name" value="SH3_2"/>
    <property type="match status" value="1"/>
</dbReference>
<proteinExistence type="predicted"/>
<evidence type="ECO:0000256" key="10">
    <source>
        <dbReference type="ARBA" id="ARBA00023242"/>
    </source>
</evidence>
<evidence type="ECO:0000256" key="6">
    <source>
        <dbReference type="ARBA" id="ARBA00022737"/>
    </source>
</evidence>
<keyword evidence="4" id="KW-0963">Cytoplasm</keyword>
<dbReference type="CDD" id="cd11867">
    <property type="entry name" value="hSH3_ADAP"/>
    <property type="match status" value="1"/>
</dbReference>
<evidence type="ECO:0000259" key="20">
    <source>
        <dbReference type="PROSITE" id="PS50002"/>
    </source>
</evidence>
<dbReference type="Gene3D" id="2.30.30.40">
    <property type="entry name" value="SH3 Domains"/>
    <property type="match status" value="2"/>
</dbReference>
<evidence type="ECO:0000256" key="14">
    <source>
        <dbReference type="ARBA" id="ARBA00081371"/>
    </source>
</evidence>
<evidence type="ECO:0000313" key="22">
    <source>
        <dbReference type="RefSeq" id="XP_029325932.1"/>
    </source>
</evidence>
<dbReference type="GO" id="GO:0007229">
    <property type="term" value="P:integrin-mediated signaling pathway"/>
    <property type="evidence" value="ECO:0007669"/>
    <property type="project" value="InterPro"/>
</dbReference>
<evidence type="ECO:0000313" key="21">
    <source>
        <dbReference type="Proteomes" id="UP000515126"/>
    </source>
</evidence>
<feature type="compositionally biased region" description="Basic and acidic residues" evidence="19">
    <location>
        <begin position="283"/>
        <end position="295"/>
    </location>
</feature>
<dbReference type="Proteomes" id="UP000515126">
    <property type="component" value="Chromosome 15"/>
</dbReference>
<organism evidence="21 22">
    <name type="scientific">Mus caroli</name>
    <name type="common">Ryukyu mouse</name>
    <name type="synonym">Ricefield mouse</name>
    <dbReference type="NCBI Taxonomy" id="10089"/>
    <lineage>
        <taxon>Eukaryota</taxon>
        <taxon>Metazoa</taxon>
        <taxon>Chordata</taxon>
        <taxon>Craniata</taxon>
        <taxon>Vertebrata</taxon>
        <taxon>Euteleostomi</taxon>
        <taxon>Mammalia</taxon>
        <taxon>Eutheria</taxon>
        <taxon>Euarchontoglires</taxon>
        <taxon>Glires</taxon>
        <taxon>Rodentia</taxon>
        <taxon>Myomorpha</taxon>
        <taxon>Muroidea</taxon>
        <taxon>Muridae</taxon>
        <taxon>Murinae</taxon>
        <taxon>Mus</taxon>
        <taxon>Mus</taxon>
    </lineage>
</organism>
<evidence type="ECO:0000256" key="5">
    <source>
        <dbReference type="ARBA" id="ARBA00022553"/>
    </source>
</evidence>
<evidence type="ECO:0000256" key="18">
    <source>
        <dbReference type="PROSITE-ProRule" id="PRU00192"/>
    </source>
</evidence>
<evidence type="ECO:0000256" key="19">
    <source>
        <dbReference type="SAM" id="MobiDB-lite"/>
    </source>
</evidence>
<dbReference type="PROSITE" id="PS50002">
    <property type="entry name" value="SH3"/>
    <property type="match status" value="2"/>
</dbReference>
<feature type="region of interest" description="Disordered" evidence="19">
    <location>
        <begin position="1"/>
        <end position="500"/>
    </location>
</feature>
<dbReference type="GO" id="GO:0072659">
    <property type="term" value="P:protein localization to plasma membrane"/>
    <property type="evidence" value="ECO:0007669"/>
    <property type="project" value="TreeGrafter"/>
</dbReference>
<dbReference type="InterPro" id="IPR035540">
    <property type="entry name" value="FYB_hSH3"/>
</dbReference>